<evidence type="ECO:0000256" key="5">
    <source>
        <dbReference type="SAM" id="MobiDB-lite"/>
    </source>
</evidence>
<evidence type="ECO:0000259" key="6">
    <source>
        <dbReference type="Pfam" id="PF00117"/>
    </source>
</evidence>
<dbReference type="InterPro" id="IPR006805">
    <property type="entry name" value="Anth_synth_I_N"/>
</dbReference>
<reference evidence="9 10" key="1">
    <citation type="submission" date="2015-02" db="EMBL/GenBank/DDBJ databases">
        <title>Draft genome sequences of ten Microbacterium spp. with emphasis on heavy metal contaminated environments.</title>
        <authorList>
            <person name="Corretto E."/>
        </authorList>
    </citation>
    <scope>NUCLEOTIDE SEQUENCE [LARGE SCALE GENOMIC DNA]</scope>
    <source>
        <strain evidence="9 10">ARN176</strain>
    </source>
</reference>
<dbReference type="SUPFAM" id="SSF52317">
    <property type="entry name" value="Class I glutamine amidotransferase-like"/>
    <property type="match status" value="1"/>
</dbReference>
<dbReference type="NCBIfam" id="TIGR00566">
    <property type="entry name" value="trpG_papA"/>
    <property type="match status" value="1"/>
</dbReference>
<dbReference type="RefSeq" id="WP_200892829.1">
    <property type="nucleotide sequence ID" value="NZ_JYIX01000039.1"/>
</dbReference>
<dbReference type="AlphaFoldDB" id="A0A0F0LDU5"/>
<dbReference type="PROSITE" id="PS51273">
    <property type="entry name" value="GATASE_TYPE_1"/>
    <property type="match status" value="1"/>
</dbReference>
<evidence type="ECO:0000313" key="9">
    <source>
        <dbReference type="EMBL" id="KJL31303.1"/>
    </source>
</evidence>
<evidence type="ECO:0000313" key="10">
    <source>
        <dbReference type="Proteomes" id="UP000033740"/>
    </source>
</evidence>
<evidence type="ECO:0000256" key="4">
    <source>
        <dbReference type="ARBA" id="ARBA00022962"/>
    </source>
</evidence>
<accession>A0A0F0LDU5</accession>
<dbReference type="EC" id="2.6.1.85" evidence="2"/>
<evidence type="ECO:0000256" key="1">
    <source>
        <dbReference type="ARBA" id="ARBA00005970"/>
    </source>
</evidence>
<dbReference type="GO" id="GO:0009396">
    <property type="term" value="P:folic acid-containing compound biosynthetic process"/>
    <property type="evidence" value="ECO:0007669"/>
    <property type="project" value="InterPro"/>
</dbReference>
<name>A0A0F0LDU5_9MICO</name>
<dbReference type="GO" id="GO:0000162">
    <property type="term" value="P:L-tryptophan biosynthetic process"/>
    <property type="evidence" value="ECO:0007669"/>
    <property type="project" value="TreeGrafter"/>
</dbReference>
<gene>
    <name evidence="9" type="primary">pabB</name>
    <name evidence="9" type="ORF">RS86_03422</name>
</gene>
<dbReference type="PRINTS" id="PR00099">
    <property type="entry name" value="CPSGATASE"/>
</dbReference>
<dbReference type="InterPro" id="IPR015890">
    <property type="entry name" value="Chorismate_C"/>
</dbReference>
<keyword evidence="4" id="KW-0315">Glutamine amidotransferase</keyword>
<feature type="domain" description="Chorismate-utilising enzyme C-terminal" evidence="7">
    <location>
        <begin position="436"/>
        <end position="690"/>
    </location>
</feature>
<organism evidence="9 10">
    <name type="scientific">Microbacterium azadirachtae</name>
    <dbReference type="NCBI Taxonomy" id="582680"/>
    <lineage>
        <taxon>Bacteria</taxon>
        <taxon>Bacillati</taxon>
        <taxon>Actinomycetota</taxon>
        <taxon>Actinomycetes</taxon>
        <taxon>Micrococcales</taxon>
        <taxon>Microbacteriaceae</taxon>
        <taxon>Microbacterium</taxon>
    </lineage>
</organism>
<keyword evidence="10" id="KW-1185">Reference proteome</keyword>
<comment type="similarity">
    <text evidence="1">In the C-terminal section; belongs to the anthranilate synthase component I family.</text>
</comment>
<dbReference type="PANTHER" id="PTHR11236:SF18">
    <property type="entry name" value="AMINODEOXYCHORISMATE SYNTHASE"/>
    <property type="match status" value="1"/>
</dbReference>
<dbReference type="GO" id="GO:0005737">
    <property type="term" value="C:cytoplasm"/>
    <property type="evidence" value="ECO:0007669"/>
    <property type="project" value="TreeGrafter"/>
</dbReference>
<feature type="domain" description="Glutamine amidotransferase" evidence="6">
    <location>
        <begin position="27"/>
        <end position="212"/>
    </location>
</feature>
<dbReference type="SUPFAM" id="SSF56322">
    <property type="entry name" value="ADC synthase"/>
    <property type="match status" value="1"/>
</dbReference>
<dbReference type="Pfam" id="PF00117">
    <property type="entry name" value="GATase"/>
    <property type="match status" value="1"/>
</dbReference>
<evidence type="ECO:0000256" key="3">
    <source>
        <dbReference type="ARBA" id="ARBA00022679"/>
    </source>
</evidence>
<protein>
    <recommendedName>
        <fullName evidence="2">aminodeoxychorismate synthase</fullName>
        <ecNumber evidence="2">2.6.1.85</ecNumber>
    </recommendedName>
</protein>
<dbReference type="PANTHER" id="PTHR11236">
    <property type="entry name" value="AMINOBENZOATE/ANTHRANILATE SYNTHASE"/>
    <property type="match status" value="1"/>
</dbReference>
<feature type="region of interest" description="Disordered" evidence="5">
    <location>
        <begin position="125"/>
        <end position="144"/>
    </location>
</feature>
<dbReference type="InterPro" id="IPR029062">
    <property type="entry name" value="Class_I_gatase-like"/>
</dbReference>
<keyword evidence="3 9" id="KW-0808">Transferase</keyword>
<evidence type="ECO:0000259" key="7">
    <source>
        <dbReference type="Pfam" id="PF00425"/>
    </source>
</evidence>
<dbReference type="InterPro" id="IPR005801">
    <property type="entry name" value="ADC_synthase"/>
</dbReference>
<proteinExistence type="inferred from homology"/>
<dbReference type="STRING" id="582680.RS86_03422"/>
<sequence>MGSDIESAGTDAAPGAERGEPRSLRILLIDNYDSFTYNLVHQIAATAGRAPDVVHNDWAEWDPSVLDRYDAVVLSPGPGDPRVPGDFGICADAIRIAAERRIPLLGVCLGHQGIGHAFGATVRRAPEPRHGRPSPVAHDGTGPFEGLPSPVEVVRYHSLMIDDVPDELVVTARADDGVIMGIRHRELPLWGVQFHPESIGTFDGTHMMANFVAFARATASPRTQPAPMDVSSAPVSHAPVARRALRRRALPLRVTTERLFTGLFGEAAQAVWLDGNRPGDPRARYSILGGGEDLPTAIADVQAGTVTVRDGAQERELRTGFFDWLDAELAATATEQGDLPFALGWVGALGYELRAECGSPHQRRAATPDAVLVRLDRAVVVDHEEERIHLLSLDDEAWLISTSARIAALEASSDSAGPDQDPFVAPPLALTARHSRAEYLRLIAEAQEEIAAGETYEACLTNLLHAAAPGAGDPLAAYLALRAQNPAPFGAFLRIGGVSVLSTSPERFVRITADGAVESRPIKGTRPRGGTPEEDERIRAELAASEKDRAENLMIVDLVRHDLGRTAELGSVHVDGLFRVESYATVHQLVSTVRSRLADSPVACVRAVFPPGSMTGAPKLRTMTILDRLEGAARGLYSGALGYFSFDGSVDLSVVIRTLVAHDGGFDYGVGGAIVSLSDPDEEYAETVVKARPLLRLTGATFPEA</sequence>
<dbReference type="CDD" id="cd01743">
    <property type="entry name" value="GATase1_Anthranilate_Synthase"/>
    <property type="match status" value="1"/>
</dbReference>
<dbReference type="InterPro" id="IPR017926">
    <property type="entry name" value="GATASE"/>
</dbReference>
<feature type="domain" description="Anthranilate synthase component I N-terminal" evidence="8">
    <location>
        <begin position="256"/>
        <end position="390"/>
    </location>
</feature>
<dbReference type="Pfam" id="PF00425">
    <property type="entry name" value="Chorismate_bind"/>
    <property type="match status" value="1"/>
</dbReference>
<dbReference type="NCBIfam" id="TIGR00553">
    <property type="entry name" value="pabB"/>
    <property type="match status" value="1"/>
</dbReference>
<dbReference type="FunFam" id="3.40.50.880:FF:000003">
    <property type="entry name" value="Anthranilate synthase component II"/>
    <property type="match status" value="1"/>
</dbReference>
<dbReference type="EMBL" id="JYIX01000039">
    <property type="protein sequence ID" value="KJL31303.1"/>
    <property type="molecule type" value="Genomic_DNA"/>
</dbReference>
<dbReference type="InterPro" id="IPR005802">
    <property type="entry name" value="ADC_synth_comp_1"/>
</dbReference>
<dbReference type="Proteomes" id="UP000033740">
    <property type="component" value="Unassembled WGS sequence"/>
</dbReference>
<evidence type="ECO:0000256" key="2">
    <source>
        <dbReference type="ARBA" id="ARBA00013139"/>
    </source>
</evidence>
<dbReference type="InterPro" id="IPR006221">
    <property type="entry name" value="TrpG/PapA_dom"/>
</dbReference>
<dbReference type="PRINTS" id="PR00096">
    <property type="entry name" value="GATASE"/>
</dbReference>
<dbReference type="PRINTS" id="PR00097">
    <property type="entry name" value="ANTSNTHASEII"/>
</dbReference>
<dbReference type="GO" id="GO:0046820">
    <property type="term" value="F:4-amino-4-deoxychorismate synthase activity"/>
    <property type="evidence" value="ECO:0007669"/>
    <property type="project" value="UniProtKB-EC"/>
</dbReference>
<dbReference type="Gene3D" id="3.40.50.880">
    <property type="match status" value="1"/>
</dbReference>
<dbReference type="InterPro" id="IPR019999">
    <property type="entry name" value="Anth_synth_I-like"/>
</dbReference>
<dbReference type="GO" id="GO:0008153">
    <property type="term" value="P:4-aminobenzoate biosynthetic process"/>
    <property type="evidence" value="ECO:0007669"/>
    <property type="project" value="TreeGrafter"/>
</dbReference>
<dbReference type="Pfam" id="PF04715">
    <property type="entry name" value="Anth_synt_I_N"/>
    <property type="match status" value="1"/>
</dbReference>
<dbReference type="PATRIC" id="fig|582680.6.peg.3509"/>
<dbReference type="Gene3D" id="3.60.120.10">
    <property type="entry name" value="Anthranilate synthase"/>
    <property type="match status" value="1"/>
</dbReference>
<keyword evidence="9" id="KW-0032">Aminotransferase</keyword>
<comment type="caution">
    <text evidence="9">The sequence shown here is derived from an EMBL/GenBank/DDBJ whole genome shotgun (WGS) entry which is preliminary data.</text>
</comment>
<evidence type="ECO:0000259" key="8">
    <source>
        <dbReference type="Pfam" id="PF04715"/>
    </source>
</evidence>